<keyword evidence="3" id="KW-1185">Reference proteome</keyword>
<proteinExistence type="predicted"/>
<feature type="domain" description="Serine aminopeptidase S33" evidence="1">
    <location>
        <begin position="112"/>
        <end position="325"/>
    </location>
</feature>
<dbReference type="AlphaFoldDB" id="A0AAD2GCY3"/>
<dbReference type="InterPro" id="IPR022742">
    <property type="entry name" value="Hydrolase_4"/>
</dbReference>
<dbReference type="EMBL" id="CAKOGP040002491">
    <property type="protein sequence ID" value="CAJ1970289.1"/>
    <property type="molecule type" value="Genomic_DNA"/>
</dbReference>
<dbReference type="Pfam" id="PF12146">
    <property type="entry name" value="Hydrolase_4"/>
    <property type="match status" value="1"/>
</dbReference>
<evidence type="ECO:0000313" key="3">
    <source>
        <dbReference type="Proteomes" id="UP001295423"/>
    </source>
</evidence>
<comment type="caution">
    <text evidence="2">The sequence shown here is derived from an EMBL/GenBank/DDBJ whole genome shotgun (WGS) entry which is preliminary data.</text>
</comment>
<dbReference type="Proteomes" id="UP001295423">
    <property type="component" value="Unassembled WGS sequence"/>
</dbReference>
<reference evidence="2" key="1">
    <citation type="submission" date="2023-08" db="EMBL/GenBank/DDBJ databases">
        <authorList>
            <person name="Audoor S."/>
            <person name="Bilcke G."/>
        </authorList>
    </citation>
    <scope>NUCLEOTIDE SEQUENCE</scope>
</reference>
<dbReference type="PANTHER" id="PTHR43798:SF33">
    <property type="entry name" value="HYDROLASE, PUTATIVE (AFU_ORTHOLOGUE AFUA_2G14860)-RELATED"/>
    <property type="match status" value="1"/>
</dbReference>
<evidence type="ECO:0000313" key="2">
    <source>
        <dbReference type="EMBL" id="CAJ1970289.1"/>
    </source>
</evidence>
<sequence length="353" mass="39610">MTSRNVYSASRSIALANRRSVRSLSTSFKMTIDDTPLGTENGRFLLDGLDIYSVAAKDDKHPLTVYGIDSSHPKPDDNILLMLHGRTWSSVPVYHLMGGPQHKQEGYESRSLMELFAENKIKTYAMDFRGFGGTPRDPKGVVEPHRCVEDVESVLAWIMERHETTPERGDLSLMGWSQGALVAQLAAQKSHPVFSKLILYGSIYDPTIRYPRQPLFSSSKDEIEEIENTWDGAVEDFTIEGSIPPETASKFAEAALLSDPIKANWNQLYQFNNCDPGKVHVPTLVIAGDQDPYAPLPVQQELFANLGRGSDRTLSILADADHAVHLLDGRERFAKIIKSFLMNGKRREQLWEY</sequence>
<dbReference type="GO" id="GO:0016020">
    <property type="term" value="C:membrane"/>
    <property type="evidence" value="ECO:0007669"/>
    <property type="project" value="TreeGrafter"/>
</dbReference>
<organism evidence="2 3">
    <name type="scientific">Cylindrotheca closterium</name>
    <dbReference type="NCBI Taxonomy" id="2856"/>
    <lineage>
        <taxon>Eukaryota</taxon>
        <taxon>Sar</taxon>
        <taxon>Stramenopiles</taxon>
        <taxon>Ochrophyta</taxon>
        <taxon>Bacillariophyta</taxon>
        <taxon>Bacillariophyceae</taxon>
        <taxon>Bacillariophycidae</taxon>
        <taxon>Bacillariales</taxon>
        <taxon>Bacillariaceae</taxon>
        <taxon>Cylindrotheca</taxon>
    </lineage>
</organism>
<accession>A0AAD2GCY3</accession>
<dbReference type="InterPro" id="IPR050266">
    <property type="entry name" value="AB_hydrolase_sf"/>
</dbReference>
<protein>
    <recommendedName>
        <fullName evidence="1">Serine aminopeptidase S33 domain-containing protein</fullName>
    </recommendedName>
</protein>
<dbReference type="SUPFAM" id="SSF53474">
    <property type="entry name" value="alpha/beta-Hydrolases"/>
    <property type="match status" value="1"/>
</dbReference>
<gene>
    <name evidence="2" type="ORF">CYCCA115_LOCUS24309</name>
</gene>
<evidence type="ECO:0000259" key="1">
    <source>
        <dbReference type="Pfam" id="PF12146"/>
    </source>
</evidence>
<dbReference type="Gene3D" id="3.40.50.1820">
    <property type="entry name" value="alpha/beta hydrolase"/>
    <property type="match status" value="1"/>
</dbReference>
<dbReference type="InterPro" id="IPR029058">
    <property type="entry name" value="AB_hydrolase_fold"/>
</dbReference>
<dbReference type="PANTHER" id="PTHR43798">
    <property type="entry name" value="MONOACYLGLYCEROL LIPASE"/>
    <property type="match status" value="1"/>
</dbReference>
<name>A0AAD2GCY3_9STRA</name>